<evidence type="ECO:0000256" key="1">
    <source>
        <dbReference type="ARBA" id="ARBA00022468"/>
    </source>
</evidence>
<feature type="repeat" description="ANK" evidence="5">
    <location>
        <begin position="36"/>
        <end position="68"/>
    </location>
</feature>
<dbReference type="SUPFAM" id="SSF48403">
    <property type="entry name" value="Ankyrin repeat"/>
    <property type="match status" value="1"/>
</dbReference>
<evidence type="ECO:0000256" key="5">
    <source>
        <dbReference type="PROSITE-ProRule" id="PRU00023"/>
    </source>
</evidence>
<evidence type="ECO:0000256" key="2">
    <source>
        <dbReference type="ARBA" id="ARBA00022723"/>
    </source>
</evidence>
<keyword evidence="1" id="KW-0343">GTPase activation</keyword>
<dbReference type="GO" id="GO:0000139">
    <property type="term" value="C:Golgi membrane"/>
    <property type="evidence" value="ECO:0007669"/>
    <property type="project" value="TreeGrafter"/>
</dbReference>
<reference evidence="9 10" key="1">
    <citation type="journal article" date="2018" name="Genome Biol. Evol.">
        <title>Multiple Roots of Fruiting Body Formation in Amoebozoa.</title>
        <authorList>
            <person name="Hillmann F."/>
            <person name="Forbes G."/>
            <person name="Novohradska S."/>
            <person name="Ferling I."/>
            <person name="Riege K."/>
            <person name="Groth M."/>
            <person name="Westermann M."/>
            <person name="Marz M."/>
            <person name="Spaller T."/>
            <person name="Winckler T."/>
            <person name="Schaap P."/>
            <person name="Glockner G."/>
        </authorList>
    </citation>
    <scope>NUCLEOTIDE SEQUENCE [LARGE SCALE GENOMIC DNA]</scope>
    <source>
        <strain evidence="9 10">Jena</strain>
    </source>
</reference>
<dbReference type="Pfam" id="PF12796">
    <property type="entry name" value="Ank_2"/>
    <property type="match status" value="1"/>
</dbReference>
<feature type="compositionally biased region" description="Polar residues" evidence="7">
    <location>
        <begin position="435"/>
        <end position="453"/>
    </location>
</feature>
<protein>
    <submittedName>
        <fullName evidence="9">Arf GTPase activating protein</fullName>
    </submittedName>
</protein>
<dbReference type="SMART" id="SM00248">
    <property type="entry name" value="ANK"/>
    <property type="match status" value="2"/>
</dbReference>
<dbReference type="PROSITE" id="PS50088">
    <property type="entry name" value="ANK_REPEAT"/>
    <property type="match status" value="2"/>
</dbReference>
<dbReference type="GO" id="GO:0030100">
    <property type="term" value="P:regulation of endocytosis"/>
    <property type="evidence" value="ECO:0007669"/>
    <property type="project" value="TreeGrafter"/>
</dbReference>
<feature type="region of interest" description="Disordered" evidence="7">
    <location>
        <begin position="318"/>
        <end position="473"/>
    </location>
</feature>
<keyword evidence="4" id="KW-0862">Zinc</keyword>
<evidence type="ECO:0000256" key="7">
    <source>
        <dbReference type="SAM" id="MobiDB-lite"/>
    </source>
</evidence>
<dbReference type="CDD" id="cd08830">
    <property type="entry name" value="ArfGap_ArfGap1"/>
    <property type="match status" value="1"/>
</dbReference>
<dbReference type="EMBL" id="MDYQ01000441">
    <property type="protein sequence ID" value="PRP74809.1"/>
    <property type="molecule type" value="Genomic_DNA"/>
</dbReference>
<feature type="compositionally biased region" description="Low complexity" evidence="7">
    <location>
        <begin position="597"/>
        <end position="606"/>
    </location>
</feature>
<comment type="caution">
    <text evidence="9">The sequence shown here is derived from an EMBL/GenBank/DDBJ whole genome shotgun (WGS) entry which is preliminary data.</text>
</comment>
<organism evidence="9 10">
    <name type="scientific">Planoprotostelium fungivorum</name>
    <dbReference type="NCBI Taxonomy" id="1890364"/>
    <lineage>
        <taxon>Eukaryota</taxon>
        <taxon>Amoebozoa</taxon>
        <taxon>Evosea</taxon>
        <taxon>Variosea</taxon>
        <taxon>Cavosteliida</taxon>
        <taxon>Cavosteliaceae</taxon>
        <taxon>Planoprotostelium</taxon>
    </lineage>
</organism>
<dbReference type="SUPFAM" id="SSF57863">
    <property type="entry name" value="ArfGap/RecO-like zinc finger"/>
    <property type="match status" value="1"/>
</dbReference>
<proteinExistence type="predicted"/>
<feature type="compositionally biased region" description="Acidic residues" evidence="7">
    <location>
        <begin position="580"/>
        <end position="589"/>
    </location>
</feature>
<dbReference type="AlphaFoldDB" id="A0A2P6MSX4"/>
<dbReference type="InterPro" id="IPR001164">
    <property type="entry name" value="ArfGAP_dom"/>
</dbReference>
<dbReference type="InterPro" id="IPR008969">
    <property type="entry name" value="CarboxyPept-like_regulatory"/>
</dbReference>
<dbReference type="InterPro" id="IPR037278">
    <property type="entry name" value="ARFGAP/RecO"/>
</dbReference>
<dbReference type="InterPro" id="IPR036770">
    <property type="entry name" value="Ankyrin_rpt-contain_sf"/>
</dbReference>
<dbReference type="GO" id="GO:0005096">
    <property type="term" value="F:GTPase activator activity"/>
    <property type="evidence" value="ECO:0007669"/>
    <property type="project" value="UniProtKB-KW"/>
</dbReference>
<feature type="domain" description="Arf-GAP" evidence="8">
    <location>
        <begin position="202"/>
        <end position="320"/>
    </location>
</feature>
<evidence type="ECO:0000259" key="8">
    <source>
        <dbReference type="PROSITE" id="PS50115"/>
    </source>
</evidence>
<dbReference type="PANTHER" id="PTHR46395:SF1">
    <property type="entry name" value="ADP-RIBOSYLATION FACTOR GTPASE-ACTIVATING PROTEIN 1"/>
    <property type="match status" value="1"/>
</dbReference>
<feature type="compositionally biased region" description="Basic and acidic residues" evidence="7">
    <location>
        <begin position="554"/>
        <end position="572"/>
    </location>
</feature>
<feature type="region of interest" description="Disordered" evidence="7">
    <location>
        <begin position="531"/>
        <end position="660"/>
    </location>
</feature>
<dbReference type="Pfam" id="PF13620">
    <property type="entry name" value="CarboxypepD_reg"/>
    <property type="match status" value="1"/>
</dbReference>
<dbReference type="STRING" id="1890364.A0A2P6MSX4"/>
<name>A0A2P6MSX4_9EUKA</name>
<keyword evidence="10" id="KW-1185">Reference proteome</keyword>
<keyword evidence="5" id="KW-0040">ANK repeat</keyword>
<dbReference type="Gene3D" id="2.60.40.1120">
    <property type="entry name" value="Carboxypeptidase-like, regulatory domain"/>
    <property type="match status" value="1"/>
</dbReference>
<feature type="compositionally biased region" description="Low complexity" evidence="7">
    <location>
        <begin position="326"/>
        <end position="335"/>
    </location>
</feature>
<dbReference type="PROSITE" id="PS50115">
    <property type="entry name" value="ARFGAP"/>
    <property type="match status" value="1"/>
</dbReference>
<dbReference type="Proteomes" id="UP000241769">
    <property type="component" value="Unassembled WGS sequence"/>
</dbReference>
<dbReference type="OrthoDB" id="25654at2759"/>
<evidence type="ECO:0000256" key="6">
    <source>
        <dbReference type="PROSITE-ProRule" id="PRU00288"/>
    </source>
</evidence>
<dbReference type="PANTHER" id="PTHR46395">
    <property type="entry name" value="ADP-RIBOSYLATION FACTOR GTPASE-ACTIVATING PROTEIN 1"/>
    <property type="match status" value="1"/>
</dbReference>
<sequence length="1182" mass="129024">MEATFEFFDAARTNNSLKLQSLIDSGVDVNYKDEDNGSTALHFACNKGARQCIEILLKAGADPNAQNDKGEVPLHNIVRSRFDTMAVMLIRSGAKLDIANKRGFSPLDEAPTFLQKELKDRQKMRVPYVCTIDQSPHVIPERIVFSVHSLKPFFHRSPSRFLASFERQLNNSTIAASTFMNKRGLRAHNMAKQFTSMDVNVREFFAKLKEDSANKVCIDCGAANPQWASVSFGIFFCLECSGVHRSFGSHISFVRSLTMDAWKERELAKMRLGGNANCAAFYRSKGISDMKAVGMKEKWCSPIAETYRQKMTALVEGKPFDENKKSSSAPSSSSSTRKQKNDDWGEWDNEPLEKKKSTATSYKSSTPSTSHNPYSSYQSGSAGKYEGFGSDSVHNGNASTYVGFGSDSSSSRSAPQRTDYNEPKSRPPAKFPPKQTGNLTDQRLSKFSSQNAISSSEEEEYRSQSAGNGDLLKSLEDGWSKFSMVATTVASTAAEKARTVQAAAADSGWASWMKDGASEYWSKAKDFASEQLNAPAPTTLGSGRKMEGFGSDAPRGEEESDSYSRGKQEKTFSRAKSGGEEEEEDIEDWLNEKPKASKSQSGGKSSKTTKTKKQAESDNSGWDDWGEETVQEEKPKKTTKSKTSTRSKPVEEKIEEDDEWGAPATTTKATTTAKKTKKKVVEAESEWDKWDDSAWSESISGKSNQFANALSRNCQKKAKLHESGCLAALNAPPLPTSFTADVLVTIAGCQQTKGRLYFDSVNQRTRFDSSSGVDIFSKSSEYTITNGSCQVGKPNQSSLLSYTVPASAVYQGQTTVNSLNCQTWVAASGLLTVTYYVAGDQSGGLARITVDTGLGGQVVTDFFNIIVAVPDASVFDYLSLGCKPAVYDVSGYVKNAVNNQRIAGAYVTAVEAGVTVKTDSQGLYQLSALSAGNVTLSISATGFYNTSSLLFLNSTIRAGTDADFSLSPLLVQQGYRIVLTWGASPSDLDSHLVTPFGEVNFNNKVVTSGNLTASLDVDNRTGYGPETITIQNAQGFVLKYYVYNYSKFPAIGTSTAKVVLYGKTGAIKTYSVPQSLTELTWNIFTINADVVTFTDVLSYQDLVSAHQLYISSACLSSWKEIILRAAIEGVSPDRGCHWIPQMDVSANNKEVLEKLVKPESPGELVEIFFITGNQGRLSLIDR</sequence>
<evidence type="ECO:0000256" key="3">
    <source>
        <dbReference type="ARBA" id="ARBA00022771"/>
    </source>
</evidence>
<dbReference type="SUPFAM" id="SSF49464">
    <property type="entry name" value="Carboxypeptidase regulatory domain-like"/>
    <property type="match status" value="1"/>
</dbReference>
<evidence type="ECO:0000313" key="10">
    <source>
        <dbReference type="Proteomes" id="UP000241769"/>
    </source>
</evidence>
<dbReference type="Gene3D" id="1.10.220.150">
    <property type="entry name" value="Arf GTPase activating protein"/>
    <property type="match status" value="1"/>
</dbReference>
<dbReference type="GO" id="GO:0032012">
    <property type="term" value="P:regulation of ARF protein signal transduction"/>
    <property type="evidence" value="ECO:0007669"/>
    <property type="project" value="TreeGrafter"/>
</dbReference>
<dbReference type="InterPro" id="IPR002110">
    <property type="entry name" value="Ankyrin_rpt"/>
</dbReference>
<feature type="compositionally biased region" description="Low complexity" evidence="7">
    <location>
        <begin position="358"/>
        <end position="370"/>
    </location>
</feature>
<dbReference type="PROSITE" id="PS50297">
    <property type="entry name" value="ANK_REP_REGION"/>
    <property type="match status" value="1"/>
</dbReference>
<accession>A0A2P6MSX4</accession>
<dbReference type="GO" id="GO:0008270">
    <property type="term" value="F:zinc ion binding"/>
    <property type="evidence" value="ECO:0007669"/>
    <property type="project" value="UniProtKB-KW"/>
</dbReference>
<dbReference type="Pfam" id="PF01412">
    <property type="entry name" value="ArfGap"/>
    <property type="match status" value="1"/>
</dbReference>
<keyword evidence="3 6" id="KW-0863">Zinc-finger</keyword>
<gene>
    <name evidence="9" type="ORF">PROFUN_06670</name>
</gene>
<dbReference type="Gene3D" id="1.25.40.20">
    <property type="entry name" value="Ankyrin repeat-containing domain"/>
    <property type="match status" value="1"/>
</dbReference>
<dbReference type="SMART" id="SM00105">
    <property type="entry name" value="ArfGap"/>
    <property type="match status" value="1"/>
</dbReference>
<keyword evidence="2" id="KW-0479">Metal-binding</keyword>
<evidence type="ECO:0000256" key="4">
    <source>
        <dbReference type="ARBA" id="ARBA00022833"/>
    </source>
</evidence>
<evidence type="ECO:0000313" key="9">
    <source>
        <dbReference type="EMBL" id="PRP74809.1"/>
    </source>
</evidence>
<feature type="repeat" description="ANK" evidence="5">
    <location>
        <begin position="69"/>
        <end position="101"/>
    </location>
</feature>
<dbReference type="InParanoid" id="A0A2P6MSX4"/>
<dbReference type="PRINTS" id="PR00405">
    <property type="entry name" value="REVINTRACTNG"/>
</dbReference>
<dbReference type="InterPro" id="IPR038508">
    <property type="entry name" value="ArfGAP_dom_sf"/>
</dbReference>
<feature type="compositionally biased region" description="Polar residues" evidence="7">
    <location>
        <begin position="371"/>
        <end position="381"/>
    </location>
</feature>